<dbReference type="AlphaFoldDB" id="A0A6G7VQJ0"/>
<sequence length="211" mass="23179">MLTQERAVLNATTSDRLRELGGAGDARISVSLPTDAAIGADVRSELALEMQDDANGFAERRVTVIQPMDLLTLDAMPAATGGAEWECLAKALYFEARGETIAGQIAVAEVILNRVDHSRYPNSVCGVVSQGASRMNACQFSFMCDGRNEVMSERAAWERMAKIARVMLDGRPRMLTAGATHYHAVSVNPGWASRLERTVWIDDHKFYRFPT</sequence>
<organism evidence="2 3">
    <name type="scientific">Pontivivens nitratireducens</name>
    <dbReference type="NCBI Taxonomy" id="2758038"/>
    <lineage>
        <taxon>Bacteria</taxon>
        <taxon>Pseudomonadati</taxon>
        <taxon>Pseudomonadota</taxon>
        <taxon>Alphaproteobacteria</taxon>
        <taxon>Rhodobacterales</taxon>
        <taxon>Paracoccaceae</taxon>
        <taxon>Pontivivens</taxon>
    </lineage>
</organism>
<dbReference type="KEGG" id="mon:G8E03_08165"/>
<evidence type="ECO:0000313" key="3">
    <source>
        <dbReference type="Proteomes" id="UP000500791"/>
    </source>
</evidence>
<feature type="domain" description="Cell wall hydrolase SleB" evidence="1">
    <location>
        <begin position="98"/>
        <end position="207"/>
    </location>
</feature>
<gene>
    <name evidence="2" type="ORF">G8E03_08165</name>
</gene>
<dbReference type="Gene3D" id="1.10.10.2520">
    <property type="entry name" value="Cell wall hydrolase SleB, domain 1"/>
    <property type="match status" value="1"/>
</dbReference>
<evidence type="ECO:0000313" key="2">
    <source>
        <dbReference type="EMBL" id="QIK42057.1"/>
    </source>
</evidence>
<keyword evidence="2" id="KW-0378">Hydrolase</keyword>
<dbReference type="GO" id="GO:0016787">
    <property type="term" value="F:hydrolase activity"/>
    <property type="evidence" value="ECO:0007669"/>
    <property type="project" value="UniProtKB-KW"/>
</dbReference>
<name>A0A6G7VQJ0_9RHOB</name>
<dbReference type="InterPro" id="IPR011105">
    <property type="entry name" value="Cell_wall_hydrolase_SleB"/>
</dbReference>
<accession>A0A6G7VQJ0</accession>
<reference evidence="2 3" key="1">
    <citation type="submission" date="2020-03" db="EMBL/GenBank/DDBJ databases">
        <title>Complete genome sequence of Monaibacterium sp. ALG8 with diverse plasmids.</title>
        <authorList>
            <person name="Sun C."/>
        </authorList>
    </citation>
    <scope>NUCLEOTIDE SEQUENCE [LARGE SCALE GENOMIC DNA]</scope>
    <source>
        <strain evidence="2 3">ALG8</strain>
    </source>
</reference>
<evidence type="ECO:0000259" key="1">
    <source>
        <dbReference type="Pfam" id="PF07486"/>
    </source>
</evidence>
<dbReference type="Pfam" id="PF07486">
    <property type="entry name" value="Hydrolase_2"/>
    <property type="match status" value="1"/>
</dbReference>
<keyword evidence="3" id="KW-1185">Reference proteome</keyword>
<protein>
    <submittedName>
        <fullName evidence="2">Cell wall hydrolase</fullName>
    </submittedName>
</protein>
<dbReference type="Proteomes" id="UP000500791">
    <property type="component" value="Chromosome"/>
</dbReference>
<dbReference type="InterPro" id="IPR042047">
    <property type="entry name" value="SleB_dom1"/>
</dbReference>
<proteinExistence type="predicted"/>
<dbReference type="EMBL" id="CP049811">
    <property type="protein sequence ID" value="QIK42057.1"/>
    <property type="molecule type" value="Genomic_DNA"/>
</dbReference>